<dbReference type="PANTHER" id="PTHR43490:SF99">
    <property type="entry name" value="SHORT-CHAIN DEHYDROGENASE_REDUCTASE"/>
    <property type="match status" value="1"/>
</dbReference>
<sequence>MSAPQRIALVTGANRGLGLETARQLARHGIAVVLTSRDGITGKAATDKLQAEGLPVRYHPLDVTREASIRRLTDYLTLTFERLDILINNAATTPKEGGHPLLELELDALRTTMETNVYGPLRLVQRLLPLMQRNRYGRIVNISSAAAIESESHSEPASFRFSKQALNTLTRMLHEEAADENILINAVIPGWKSSQQPPKQNNASPSPAEIVGGVIWAATLPAGSPSGVLFRNGKQIAW</sequence>
<comment type="caution">
    <text evidence="5">The sequence shown here is derived from an EMBL/GenBank/DDBJ whole genome shotgun (WGS) entry which is preliminary data.</text>
</comment>
<dbReference type="RefSeq" id="WP_116304082.1">
    <property type="nucleotide sequence ID" value="NZ_NFZV01000039.1"/>
</dbReference>
<dbReference type="Pfam" id="PF00106">
    <property type="entry name" value="adh_short"/>
    <property type="match status" value="1"/>
</dbReference>
<dbReference type="InterPro" id="IPR036291">
    <property type="entry name" value="NAD(P)-bd_dom_sf"/>
</dbReference>
<evidence type="ECO:0000256" key="4">
    <source>
        <dbReference type="RuleBase" id="RU000363"/>
    </source>
</evidence>
<dbReference type="PANTHER" id="PTHR43490">
    <property type="entry name" value="(+)-NEOMENTHOL DEHYDROGENASE"/>
    <property type="match status" value="1"/>
</dbReference>
<dbReference type="OrthoDB" id="5786478at2"/>
<accession>A0A3E0WLT8</accession>
<dbReference type="PRINTS" id="PR00081">
    <property type="entry name" value="GDHRDH"/>
</dbReference>
<dbReference type="Gene3D" id="3.40.50.720">
    <property type="entry name" value="NAD(P)-binding Rossmann-like Domain"/>
    <property type="match status" value="1"/>
</dbReference>
<gene>
    <name evidence="5" type="ORF">CAL65_16635</name>
</gene>
<dbReference type="InterPro" id="IPR002347">
    <property type="entry name" value="SDR_fam"/>
</dbReference>
<evidence type="ECO:0000313" key="6">
    <source>
        <dbReference type="Proteomes" id="UP000256763"/>
    </source>
</evidence>
<proteinExistence type="inferred from homology"/>
<dbReference type="PRINTS" id="PR00080">
    <property type="entry name" value="SDRFAMILY"/>
</dbReference>
<evidence type="ECO:0008006" key="7">
    <source>
        <dbReference type="Google" id="ProtNLM"/>
    </source>
</evidence>
<dbReference type="Proteomes" id="UP000256763">
    <property type="component" value="Unassembled WGS sequence"/>
</dbReference>
<keyword evidence="6" id="KW-1185">Reference proteome</keyword>
<keyword evidence="3" id="KW-0560">Oxidoreductase</keyword>
<dbReference type="AlphaFoldDB" id="A0A3E0WLT8"/>
<evidence type="ECO:0000256" key="3">
    <source>
        <dbReference type="ARBA" id="ARBA00023002"/>
    </source>
</evidence>
<protein>
    <recommendedName>
        <fullName evidence="7">Short-chain dehydrogenase</fullName>
    </recommendedName>
</protein>
<comment type="similarity">
    <text evidence="1 4">Belongs to the short-chain dehydrogenases/reductases (SDR) family.</text>
</comment>
<dbReference type="SUPFAM" id="SSF51735">
    <property type="entry name" value="NAD(P)-binding Rossmann-fold domains"/>
    <property type="match status" value="1"/>
</dbReference>
<dbReference type="GO" id="GO:0016491">
    <property type="term" value="F:oxidoreductase activity"/>
    <property type="evidence" value="ECO:0007669"/>
    <property type="project" value="UniProtKB-KW"/>
</dbReference>
<dbReference type="EMBL" id="NFZW01000019">
    <property type="protein sequence ID" value="RFA33768.1"/>
    <property type="molecule type" value="Genomic_DNA"/>
</dbReference>
<evidence type="ECO:0000313" key="5">
    <source>
        <dbReference type="EMBL" id="RFA33768.1"/>
    </source>
</evidence>
<reference evidence="6" key="1">
    <citation type="submission" date="2017-05" db="EMBL/GenBank/DDBJ databases">
        <authorList>
            <person name="Sharma S."/>
            <person name="Sidhu C."/>
            <person name="Pinnaka A.K."/>
        </authorList>
    </citation>
    <scope>NUCLEOTIDE SEQUENCE [LARGE SCALE GENOMIC DNA]</scope>
    <source>
        <strain evidence="6">AK93</strain>
    </source>
</reference>
<evidence type="ECO:0000256" key="2">
    <source>
        <dbReference type="ARBA" id="ARBA00022857"/>
    </source>
</evidence>
<evidence type="ECO:0000256" key="1">
    <source>
        <dbReference type="ARBA" id="ARBA00006484"/>
    </source>
</evidence>
<name>A0A3E0WLT8_9GAMM</name>
<organism evidence="5 6">
    <name type="scientific">Alkalilimnicola ehrlichii</name>
    <dbReference type="NCBI Taxonomy" id="351052"/>
    <lineage>
        <taxon>Bacteria</taxon>
        <taxon>Pseudomonadati</taxon>
        <taxon>Pseudomonadota</taxon>
        <taxon>Gammaproteobacteria</taxon>
        <taxon>Chromatiales</taxon>
        <taxon>Ectothiorhodospiraceae</taxon>
        <taxon>Alkalilimnicola</taxon>
    </lineage>
</organism>
<keyword evidence="2" id="KW-0521">NADP</keyword>